<dbReference type="EMBL" id="VSRR010032109">
    <property type="protein sequence ID" value="MPC70999.1"/>
    <property type="molecule type" value="Genomic_DNA"/>
</dbReference>
<keyword evidence="3" id="KW-1185">Reference proteome</keyword>
<dbReference type="Proteomes" id="UP000324222">
    <property type="component" value="Unassembled WGS sequence"/>
</dbReference>
<evidence type="ECO:0000313" key="2">
    <source>
        <dbReference type="EMBL" id="MPC70999.1"/>
    </source>
</evidence>
<gene>
    <name evidence="2" type="ORF">E2C01_065266</name>
</gene>
<organism evidence="2 3">
    <name type="scientific">Portunus trituberculatus</name>
    <name type="common">Swimming crab</name>
    <name type="synonym">Neptunus trituberculatus</name>
    <dbReference type="NCBI Taxonomy" id="210409"/>
    <lineage>
        <taxon>Eukaryota</taxon>
        <taxon>Metazoa</taxon>
        <taxon>Ecdysozoa</taxon>
        <taxon>Arthropoda</taxon>
        <taxon>Crustacea</taxon>
        <taxon>Multicrustacea</taxon>
        <taxon>Malacostraca</taxon>
        <taxon>Eumalacostraca</taxon>
        <taxon>Eucarida</taxon>
        <taxon>Decapoda</taxon>
        <taxon>Pleocyemata</taxon>
        <taxon>Brachyura</taxon>
        <taxon>Eubrachyura</taxon>
        <taxon>Portunoidea</taxon>
        <taxon>Portunidae</taxon>
        <taxon>Portuninae</taxon>
        <taxon>Portunus</taxon>
    </lineage>
</organism>
<reference evidence="2 3" key="1">
    <citation type="submission" date="2019-05" db="EMBL/GenBank/DDBJ databases">
        <title>Another draft genome of Portunus trituberculatus and its Hox gene families provides insights of decapod evolution.</title>
        <authorList>
            <person name="Jeong J.-H."/>
            <person name="Song I."/>
            <person name="Kim S."/>
            <person name="Choi T."/>
            <person name="Kim D."/>
            <person name="Ryu S."/>
            <person name="Kim W."/>
        </authorList>
    </citation>
    <scope>NUCLEOTIDE SEQUENCE [LARGE SCALE GENOMIC DNA]</scope>
    <source>
        <tissue evidence="2">Muscle</tissue>
    </source>
</reference>
<proteinExistence type="predicted"/>
<protein>
    <submittedName>
        <fullName evidence="2">Uncharacterized protein</fullName>
    </submittedName>
</protein>
<evidence type="ECO:0000313" key="3">
    <source>
        <dbReference type="Proteomes" id="UP000324222"/>
    </source>
</evidence>
<feature type="region of interest" description="Disordered" evidence="1">
    <location>
        <begin position="45"/>
        <end position="100"/>
    </location>
</feature>
<comment type="caution">
    <text evidence="2">The sequence shown here is derived from an EMBL/GenBank/DDBJ whole genome shotgun (WGS) entry which is preliminary data.</text>
</comment>
<evidence type="ECO:0000256" key="1">
    <source>
        <dbReference type="SAM" id="MobiDB-lite"/>
    </source>
</evidence>
<dbReference type="AlphaFoldDB" id="A0A5B7HMJ0"/>
<sequence length="100" mass="10911">MSEDMTLVAFDVIISVSSLGDPPVIVSASHGQPLETLFRIKNIYSRDEDKQSTDHSSPPSFGHNVSLASPVQPYQIRSSMEHRPAPPSLHPQISTSTSCH</sequence>
<name>A0A5B7HMJ0_PORTR</name>
<feature type="compositionally biased region" description="Polar residues" evidence="1">
    <location>
        <begin position="91"/>
        <end position="100"/>
    </location>
</feature>
<accession>A0A5B7HMJ0</accession>